<dbReference type="CDD" id="cd00130">
    <property type="entry name" value="PAS"/>
    <property type="match status" value="3"/>
</dbReference>
<dbReference type="Gene3D" id="3.30.450.20">
    <property type="entry name" value="PAS domain"/>
    <property type="match status" value="4"/>
</dbReference>
<keyword evidence="1" id="KW-1133">Transmembrane helix</keyword>
<evidence type="ECO:0000256" key="1">
    <source>
        <dbReference type="SAM" id="Phobius"/>
    </source>
</evidence>
<proteinExistence type="predicted"/>
<feature type="domain" description="PAC" evidence="3">
    <location>
        <begin position="470"/>
        <end position="522"/>
    </location>
</feature>
<evidence type="ECO:0000313" key="5">
    <source>
        <dbReference type="EMBL" id="OYD51810.1"/>
    </source>
</evidence>
<dbReference type="AlphaFoldDB" id="A0A235ES06"/>
<sequence>MTIVSHVSHWLQTTRARLTLLFGGTAVLTGLAIGFVADEVLSRHLTELSGQSLMNASQPIALALSQGMLEREREISLLSHLPMVTRPEAYGPQLQAHLEQIRQSYPFYSWLGLTDEAGVVQVATGNLLLGQNVSQRPWFNAGKNGPYVGDAHDAVLLDKHLREPGSSVPLRFMDYASPVRGQDSAFKGVISAHVNWAWVQDIIRRASPGAVASSGMEVLLVNKEGVLNAAGAIELPRSALPILPSQGRFQVMSWGESPGQRYLTGLVPVPSQTITDLGWLLVARQPLDLALQPINRLHTIVAVMLVLMTVMLVGVAYWAARRFSQPVEKLAEAARQVEATGRFVALDFKTETVEFQHLRSALQNMTQGLIDGRAALERANTDLEHRVQERTEALHQSEQRYLSILEDQTEIICRFDSGNRLTFVNDAFCRLFDFKRENLLGRVWAPVVHPDDYPLVAQKLATVTPANPMVVVENRVFAGDGAVRWCQFSNRALFDEDGQLVEWQSVGRDITERRQLEADLARASERFQDLYDNAPCGYYALDRDGKYVHINQQTLSWLGASREEVVGKLGVADFFDAEGKAQFAKYFPILKETGHIGPLELTLLGRSAAPRRVCVSATAIRDAAGEFVMSRSIMYDVSELHAARQALHALNEEQQAMLHNDLIGIAKIKDRVILWRNPALERIFGYAPGQLQGRTTEEMYVSREDFLAFGREAYAVLASGQHYRQQRRMRKLNGEEVWIDVNGVALNADGESLWLMQDITAMKQYQQQVEHIAFHDSLTRLPNRLMLADRVAQALALCDRTGSMAALCYMDLNGFKPINDQYGHDMGDEVLRVTGQRLQEQLRANDTAARIGGDEFVLLLTAVTAPTEITRAMERVLKAIEQPIDLGGGRLVRVSAAVGTAIYPQDGTNATDLLRRADHAMYENKGHVSAERSR</sequence>
<dbReference type="InterPro" id="IPR052155">
    <property type="entry name" value="Biofilm_reg_signaling"/>
</dbReference>
<keyword evidence="6" id="KW-1185">Reference proteome</keyword>
<evidence type="ECO:0000259" key="2">
    <source>
        <dbReference type="PROSITE" id="PS50112"/>
    </source>
</evidence>
<dbReference type="RefSeq" id="WP_094286188.1">
    <property type="nucleotide sequence ID" value="NZ_NOIG01000003.1"/>
</dbReference>
<keyword evidence="1" id="KW-0472">Membrane</keyword>
<dbReference type="SMART" id="SM00086">
    <property type="entry name" value="PAC"/>
    <property type="match status" value="3"/>
</dbReference>
<dbReference type="InterPro" id="IPR043128">
    <property type="entry name" value="Rev_trsase/Diguanyl_cyclase"/>
</dbReference>
<dbReference type="PROSITE" id="PS50112">
    <property type="entry name" value="PAS"/>
    <property type="match status" value="2"/>
</dbReference>
<feature type="domain" description="PAS" evidence="2">
    <location>
        <begin position="523"/>
        <end position="594"/>
    </location>
</feature>
<dbReference type="InterPro" id="IPR029787">
    <property type="entry name" value="Nucleotide_cyclase"/>
</dbReference>
<dbReference type="EMBL" id="NOIG01000003">
    <property type="protein sequence ID" value="OYD51810.1"/>
    <property type="molecule type" value="Genomic_DNA"/>
</dbReference>
<dbReference type="Pfam" id="PF08448">
    <property type="entry name" value="PAS_4"/>
    <property type="match status" value="2"/>
</dbReference>
<name>A0A235ES06_9BURK</name>
<dbReference type="SMART" id="SM00091">
    <property type="entry name" value="PAS"/>
    <property type="match status" value="3"/>
</dbReference>
<feature type="domain" description="PAC" evidence="3">
    <location>
        <begin position="597"/>
        <end position="649"/>
    </location>
</feature>
<organism evidence="5 6">
    <name type="scientific">Acidovorax kalamii</name>
    <dbReference type="NCBI Taxonomy" id="2004485"/>
    <lineage>
        <taxon>Bacteria</taxon>
        <taxon>Pseudomonadati</taxon>
        <taxon>Pseudomonadota</taxon>
        <taxon>Betaproteobacteria</taxon>
        <taxon>Burkholderiales</taxon>
        <taxon>Comamonadaceae</taxon>
        <taxon>Acidovorax</taxon>
    </lineage>
</organism>
<dbReference type="Pfam" id="PF08447">
    <property type="entry name" value="PAS_3"/>
    <property type="match status" value="1"/>
</dbReference>
<evidence type="ECO:0000313" key="6">
    <source>
        <dbReference type="Proteomes" id="UP000215441"/>
    </source>
</evidence>
<dbReference type="OrthoDB" id="8929028at2"/>
<dbReference type="SUPFAM" id="SSF55073">
    <property type="entry name" value="Nucleotide cyclase"/>
    <property type="match status" value="1"/>
</dbReference>
<dbReference type="NCBIfam" id="TIGR00254">
    <property type="entry name" value="GGDEF"/>
    <property type="match status" value="1"/>
</dbReference>
<dbReference type="InterPro" id="IPR000014">
    <property type="entry name" value="PAS"/>
</dbReference>
<dbReference type="PROSITE" id="PS50887">
    <property type="entry name" value="GGDEF"/>
    <property type="match status" value="1"/>
</dbReference>
<feature type="transmembrane region" description="Helical" evidence="1">
    <location>
        <begin position="20"/>
        <end position="37"/>
    </location>
</feature>
<dbReference type="Gene3D" id="6.10.340.10">
    <property type="match status" value="1"/>
</dbReference>
<feature type="domain" description="PAS" evidence="2">
    <location>
        <begin position="397"/>
        <end position="467"/>
    </location>
</feature>
<dbReference type="InterPro" id="IPR000160">
    <property type="entry name" value="GGDEF_dom"/>
</dbReference>
<reference evidence="5 6" key="1">
    <citation type="submission" date="2017-07" db="EMBL/GenBank/DDBJ databases">
        <title>Acidovorax KNDSW TSA 6 genome sequence and assembly.</title>
        <authorList>
            <person name="Mayilraj S."/>
        </authorList>
    </citation>
    <scope>NUCLEOTIDE SEQUENCE [LARGE SCALE GENOMIC DNA]</scope>
    <source>
        <strain evidence="5 6">KNDSW-TSA6</strain>
    </source>
</reference>
<dbReference type="InterPro" id="IPR013656">
    <property type="entry name" value="PAS_4"/>
</dbReference>
<feature type="transmembrane region" description="Helical" evidence="1">
    <location>
        <begin position="300"/>
        <end position="320"/>
    </location>
</feature>
<protein>
    <recommendedName>
        <fullName evidence="7">Sensor domain-containing diguanylate cyclase</fullName>
    </recommendedName>
</protein>
<dbReference type="InterPro" id="IPR035965">
    <property type="entry name" value="PAS-like_dom_sf"/>
</dbReference>
<evidence type="ECO:0008006" key="7">
    <source>
        <dbReference type="Google" id="ProtNLM"/>
    </source>
</evidence>
<dbReference type="InterPro" id="IPR001610">
    <property type="entry name" value="PAC"/>
</dbReference>
<evidence type="ECO:0000259" key="4">
    <source>
        <dbReference type="PROSITE" id="PS50887"/>
    </source>
</evidence>
<dbReference type="PANTHER" id="PTHR44757:SF2">
    <property type="entry name" value="BIOFILM ARCHITECTURE MAINTENANCE PROTEIN MBAA"/>
    <property type="match status" value="1"/>
</dbReference>
<dbReference type="PROSITE" id="PS50113">
    <property type="entry name" value="PAC"/>
    <property type="match status" value="2"/>
</dbReference>
<dbReference type="NCBIfam" id="TIGR00229">
    <property type="entry name" value="sensory_box"/>
    <property type="match status" value="3"/>
</dbReference>
<dbReference type="Pfam" id="PF00990">
    <property type="entry name" value="GGDEF"/>
    <property type="match status" value="1"/>
</dbReference>
<comment type="caution">
    <text evidence="5">The sequence shown here is derived from an EMBL/GenBank/DDBJ whole genome shotgun (WGS) entry which is preliminary data.</text>
</comment>
<dbReference type="InterPro" id="IPR013655">
    <property type="entry name" value="PAS_fold_3"/>
</dbReference>
<dbReference type="PANTHER" id="PTHR44757">
    <property type="entry name" value="DIGUANYLATE CYCLASE DGCP"/>
    <property type="match status" value="1"/>
</dbReference>
<dbReference type="SMART" id="SM00267">
    <property type="entry name" value="GGDEF"/>
    <property type="match status" value="1"/>
</dbReference>
<dbReference type="CDD" id="cd01949">
    <property type="entry name" value="GGDEF"/>
    <property type="match status" value="1"/>
</dbReference>
<dbReference type="SUPFAM" id="SSF55785">
    <property type="entry name" value="PYP-like sensor domain (PAS domain)"/>
    <property type="match status" value="3"/>
</dbReference>
<keyword evidence="1" id="KW-0812">Transmembrane</keyword>
<dbReference type="InterPro" id="IPR000700">
    <property type="entry name" value="PAS-assoc_C"/>
</dbReference>
<evidence type="ECO:0000259" key="3">
    <source>
        <dbReference type="PROSITE" id="PS50113"/>
    </source>
</evidence>
<accession>A0A235ES06</accession>
<dbReference type="CDD" id="cd12914">
    <property type="entry name" value="PDC1_DGC_like"/>
    <property type="match status" value="1"/>
</dbReference>
<feature type="domain" description="GGDEF" evidence="4">
    <location>
        <begin position="803"/>
        <end position="934"/>
    </location>
</feature>
<dbReference type="Proteomes" id="UP000215441">
    <property type="component" value="Unassembled WGS sequence"/>
</dbReference>
<dbReference type="Gene3D" id="3.30.70.270">
    <property type="match status" value="1"/>
</dbReference>
<gene>
    <name evidence="5" type="ORF">CBY09_02770</name>
</gene>